<gene>
    <name evidence="1" type="ORF">RSOLAG1IB_05196</name>
</gene>
<dbReference type="Proteomes" id="UP000059188">
    <property type="component" value="Unassembled WGS sequence"/>
</dbReference>
<proteinExistence type="predicted"/>
<sequence length="71" mass="7873">MLSNDNEADWLIFVSADCVEDVCIDVEDHLWHDPSQSGVILCVAGERGLDPTEIPPAKNRSYHHTLDLGLV</sequence>
<accession>A0A0B7FYZ9</accession>
<reference evidence="1 2" key="1">
    <citation type="submission" date="2014-11" db="EMBL/GenBank/DDBJ databases">
        <authorList>
            <person name="Wibberg Daniel"/>
        </authorList>
    </citation>
    <scope>NUCLEOTIDE SEQUENCE [LARGE SCALE GENOMIC DNA]</scope>
    <source>
        <strain evidence="1">Rhizoctonia solani AG1-IB 7/3/14</strain>
    </source>
</reference>
<protein>
    <submittedName>
        <fullName evidence="1">Uncharacterized protein</fullName>
    </submittedName>
</protein>
<keyword evidence="2" id="KW-1185">Reference proteome</keyword>
<evidence type="ECO:0000313" key="1">
    <source>
        <dbReference type="EMBL" id="CEL63156.1"/>
    </source>
</evidence>
<organism evidence="1 2">
    <name type="scientific">Thanatephorus cucumeris (strain AG1-IB / isolate 7/3/14)</name>
    <name type="common">Lettuce bottom rot fungus</name>
    <name type="synonym">Rhizoctonia solani</name>
    <dbReference type="NCBI Taxonomy" id="1108050"/>
    <lineage>
        <taxon>Eukaryota</taxon>
        <taxon>Fungi</taxon>
        <taxon>Dikarya</taxon>
        <taxon>Basidiomycota</taxon>
        <taxon>Agaricomycotina</taxon>
        <taxon>Agaricomycetes</taxon>
        <taxon>Cantharellales</taxon>
        <taxon>Ceratobasidiaceae</taxon>
        <taxon>Rhizoctonia</taxon>
        <taxon>Rhizoctonia solani AG-1</taxon>
    </lineage>
</organism>
<dbReference type="AlphaFoldDB" id="A0A0B7FYZ9"/>
<evidence type="ECO:0000313" key="2">
    <source>
        <dbReference type="Proteomes" id="UP000059188"/>
    </source>
</evidence>
<dbReference type="EMBL" id="LN679107">
    <property type="protein sequence ID" value="CEL63156.1"/>
    <property type="molecule type" value="Genomic_DNA"/>
</dbReference>
<name>A0A0B7FYZ9_THACB</name>